<feature type="signal peptide" evidence="11">
    <location>
        <begin position="1"/>
        <end position="19"/>
    </location>
</feature>
<evidence type="ECO:0000256" key="10">
    <source>
        <dbReference type="RuleBase" id="RU363034"/>
    </source>
</evidence>
<evidence type="ECO:0000259" key="12">
    <source>
        <dbReference type="PROSITE" id="PS50240"/>
    </source>
</evidence>
<dbReference type="PROSITE" id="PS00134">
    <property type="entry name" value="TRYPSIN_HIS"/>
    <property type="match status" value="1"/>
</dbReference>
<dbReference type="PROSITE" id="PS00135">
    <property type="entry name" value="TRYPSIN_SER"/>
    <property type="match status" value="1"/>
</dbReference>
<dbReference type="OrthoDB" id="6594743at2759"/>
<comment type="subcellular location">
    <subcellularLocation>
        <location evidence="1">Secreted</location>
    </subcellularLocation>
</comment>
<evidence type="ECO:0000256" key="2">
    <source>
        <dbReference type="ARBA" id="ARBA00022525"/>
    </source>
</evidence>
<dbReference type="InterPro" id="IPR009003">
    <property type="entry name" value="Peptidase_S1_PA"/>
</dbReference>
<evidence type="ECO:0000256" key="3">
    <source>
        <dbReference type="ARBA" id="ARBA00022670"/>
    </source>
</evidence>
<dbReference type="GO" id="GO:0006508">
    <property type="term" value="P:proteolysis"/>
    <property type="evidence" value="ECO:0007669"/>
    <property type="project" value="UniProtKB-KW"/>
</dbReference>
<accession>A0A9P0HFL5</accession>
<evidence type="ECO:0000256" key="7">
    <source>
        <dbReference type="ARBA" id="ARBA00023145"/>
    </source>
</evidence>
<reference evidence="13" key="1">
    <citation type="submission" date="2022-01" db="EMBL/GenBank/DDBJ databases">
        <authorList>
            <person name="King R."/>
        </authorList>
    </citation>
    <scope>NUCLEOTIDE SEQUENCE</scope>
</reference>
<dbReference type="SUPFAM" id="SSF50494">
    <property type="entry name" value="Trypsin-like serine proteases"/>
    <property type="match status" value="1"/>
</dbReference>
<evidence type="ECO:0000313" key="13">
    <source>
        <dbReference type="EMBL" id="CAH1400957.1"/>
    </source>
</evidence>
<dbReference type="Proteomes" id="UP001152798">
    <property type="component" value="Chromosome 5"/>
</dbReference>
<dbReference type="EMBL" id="OV725081">
    <property type="protein sequence ID" value="CAH1400957.1"/>
    <property type="molecule type" value="Genomic_DNA"/>
</dbReference>
<gene>
    <name evidence="13" type="ORF">NEZAVI_LOCUS10084</name>
</gene>
<evidence type="ECO:0000313" key="14">
    <source>
        <dbReference type="Proteomes" id="UP001152798"/>
    </source>
</evidence>
<dbReference type="FunFam" id="2.40.10.10:FF:000146">
    <property type="entry name" value="Serine protease 53"/>
    <property type="match status" value="1"/>
</dbReference>
<dbReference type="SMART" id="SM00020">
    <property type="entry name" value="Tryp_SPc"/>
    <property type="match status" value="1"/>
</dbReference>
<keyword evidence="6 10" id="KW-0720">Serine protease</keyword>
<evidence type="ECO:0000256" key="1">
    <source>
        <dbReference type="ARBA" id="ARBA00004613"/>
    </source>
</evidence>
<proteinExistence type="inferred from homology"/>
<feature type="domain" description="Peptidase S1" evidence="12">
    <location>
        <begin position="33"/>
        <end position="262"/>
    </location>
</feature>
<dbReference type="Pfam" id="PF00089">
    <property type="entry name" value="Trypsin"/>
    <property type="match status" value="1"/>
</dbReference>
<keyword evidence="8" id="KW-1015">Disulfide bond</keyword>
<keyword evidence="2" id="KW-0964">Secreted</keyword>
<dbReference type="InterPro" id="IPR051487">
    <property type="entry name" value="Ser/Thr_Proteases_Immune/Dev"/>
</dbReference>
<dbReference type="InterPro" id="IPR001254">
    <property type="entry name" value="Trypsin_dom"/>
</dbReference>
<protein>
    <recommendedName>
        <fullName evidence="12">Peptidase S1 domain-containing protein</fullName>
    </recommendedName>
</protein>
<keyword evidence="7" id="KW-0865">Zymogen</keyword>
<evidence type="ECO:0000256" key="9">
    <source>
        <dbReference type="ARBA" id="ARBA00024195"/>
    </source>
</evidence>
<dbReference type="PROSITE" id="PS50240">
    <property type="entry name" value="TRYPSIN_DOM"/>
    <property type="match status" value="1"/>
</dbReference>
<sequence>MKSLLVCLLLCLSVAITLGDLTCDCGKRNTGRIIGGKVVRKNEYPWVVSLNEGCGGSLITHWHVLTAAHCTYGMSSSDLTVTVGSHYQVGINWHSKTYKVAQIIQHKGYRDEDSSVADDIAVLVTQKKINFDNYVSPVCLPNRKINLVGEYIKVIGWGLTKNNEVLGLANRLREVDLQVIDPNVCRKSWSLLKQNIQICTYTSKKDSCRGDSGGPLVYLDPESNRYTQVALVSYGDKECASLKPAVNTDVYAYRNWINDAVKSTHPEENTCVKV</sequence>
<name>A0A9P0HFL5_NEZVI</name>
<keyword evidence="14" id="KW-1185">Reference proteome</keyword>
<dbReference type="Gene3D" id="2.40.10.10">
    <property type="entry name" value="Trypsin-like serine proteases"/>
    <property type="match status" value="1"/>
</dbReference>
<keyword evidence="4 11" id="KW-0732">Signal</keyword>
<keyword evidence="5 10" id="KW-0378">Hydrolase</keyword>
<dbReference type="InterPro" id="IPR043504">
    <property type="entry name" value="Peptidase_S1_PA_chymotrypsin"/>
</dbReference>
<dbReference type="InterPro" id="IPR018114">
    <property type="entry name" value="TRYPSIN_HIS"/>
</dbReference>
<dbReference type="PANTHER" id="PTHR24256">
    <property type="entry name" value="TRYPTASE-RELATED"/>
    <property type="match status" value="1"/>
</dbReference>
<dbReference type="CDD" id="cd00190">
    <property type="entry name" value="Tryp_SPc"/>
    <property type="match status" value="1"/>
</dbReference>
<dbReference type="GO" id="GO:0004252">
    <property type="term" value="F:serine-type endopeptidase activity"/>
    <property type="evidence" value="ECO:0007669"/>
    <property type="project" value="InterPro"/>
</dbReference>
<organism evidence="13 14">
    <name type="scientific">Nezara viridula</name>
    <name type="common">Southern green stink bug</name>
    <name type="synonym">Cimex viridulus</name>
    <dbReference type="NCBI Taxonomy" id="85310"/>
    <lineage>
        <taxon>Eukaryota</taxon>
        <taxon>Metazoa</taxon>
        <taxon>Ecdysozoa</taxon>
        <taxon>Arthropoda</taxon>
        <taxon>Hexapoda</taxon>
        <taxon>Insecta</taxon>
        <taxon>Pterygota</taxon>
        <taxon>Neoptera</taxon>
        <taxon>Paraneoptera</taxon>
        <taxon>Hemiptera</taxon>
        <taxon>Heteroptera</taxon>
        <taxon>Panheteroptera</taxon>
        <taxon>Pentatomomorpha</taxon>
        <taxon>Pentatomoidea</taxon>
        <taxon>Pentatomidae</taxon>
        <taxon>Pentatominae</taxon>
        <taxon>Nezara</taxon>
    </lineage>
</organism>
<dbReference type="AlphaFoldDB" id="A0A9P0HFL5"/>
<dbReference type="InterPro" id="IPR001314">
    <property type="entry name" value="Peptidase_S1A"/>
</dbReference>
<keyword evidence="3 10" id="KW-0645">Protease</keyword>
<dbReference type="PRINTS" id="PR00722">
    <property type="entry name" value="CHYMOTRYPSIN"/>
</dbReference>
<comment type="similarity">
    <text evidence="9">Belongs to the peptidase S1 family. CLIP subfamily.</text>
</comment>
<dbReference type="GO" id="GO:0005576">
    <property type="term" value="C:extracellular region"/>
    <property type="evidence" value="ECO:0007669"/>
    <property type="project" value="UniProtKB-SubCell"/>
</dbReference>
<evidence type="ECO:0000256" key="8">
    <source>
        <dbReference type="ARBA" id="ARBA00023157"/>
    </source>
</evidence>
<evidence type="ECO:0000256" key="5">
    <source>
        <dbReference type="ARBA" id="ARBA00022801"/>
    </source>
</evidence>
<dbReference type="InterPro" id="IPR033116">
    <property type="entry name" value="TRYPSIN_SER"/>
</dbReference>
<feature type="chain" id="PRO_5040205633" description="Peptidase S1 domain-containing protein" evidence="11">
    <location>
        <begin position="20"/>
        <end position="274"/>
    </location>
</feature>
<evidence type="ECO:0000256" key="4">
    <source>
        <dbReference type="ARBA" id="ARBA00022729"/>
    </source>
</evidence>
<evidence type="ECO:0000256" key="11">
    <source>
        <dbReference type="SAM" id="SignalP"/>
    </source>
</evidence>
<evidence type="ECO:0000256" key="6">
    <source>
        <dbReference type="ARBA" id="ARBA00022825"/>
    </source>
</evidence>